<dbReference type="InterPro" id="IPR003593">
    <property type="entry name" value="AAA+_ATPase"/>
</dbReference>
<dbReference type="GO" id="GO:0042026">
    <property type="term" value="P:protein refolding"/>
    <property type="evidence" value="ECO:0007669"/>
    <property type="project" value="UniProtKB-UniRule"/>
</dbReference>
<name>A0A1T4VXH9_9BACT</name>
<dbReference type="Pfam" id="PF02861">
    <property type="entry name" value="Clp_N"/>
    <property type="match status" value="1"/>
</dbReference>
<dbReference type="FunFam" id="3.40.50.300:FF:000025">
    <property type="entry name" value="ATP-dependent Clp protease subunit"/>
    <property type="match status" value="1"/>
</dbReference>
<evidence type="ECO:0000256" key="6">
    <source>
        <dbReference type="ARBA" id="ARBA00023054"/>
    </source>
</evidence>
<evidence type="ECO:0000256" key="8">
    <source>
        <dbReference type="ARBA" id="ARBA00026057"/>
    </source>
</evidence>
<keyword evidence="3 9" id="KW-0677">Repeat</keyword>
<dbReference type="Pfam" id="PF00004">
    <property type="entry name" value="AAA"/>
    <property type="match status" value="1"/>
</dbReference>
<dbReference type="GO" id="GO:0034605">
    <property type="term" value="P:cellular response to heat"/>
    <property type="evidence" value="ECO:0007669"/>
    <property type="project" value="TreeGrafter"/>
</dbReference>
<keyword evidence="6 11" id="KW-0175">Coiled coil</keyword>
<dbReference type="InterPro" id="IPR017730">
    <property type="entry name" value="Chaperonin_ClpB"/>
</dbReference>
<keyword evidence="13" id="KW-0378">Hydrolase</keyword>
<dbReference type="AlphaFoldDB" id="A0A1T4VXH9"/>
<evidence type="ECO:0000313" key="13">
    <source>
        <dbReference type="EMBL" id="SKA69694.1"/>
    </source>
</evidence>
<dbReference type="Pfam" id="PF07724">
    <property type="entry name" value="AAA_2"/>
    <property type="match status" value="1"/>
</dbReference>
<dbReference type="CDD" id="cd19499">
    <property type="entry name" value="RecA-like_ClpB_Hsp104-like"/>
    <property type="match status" value="1"/>
</dbReference>
<evidence type="ECO:0000259" key="12">
    <source>
        <dbReference type="PROSITE" id="PS51903"/>
    </source>
</evidence>
<dbReference type="InterPro" id="IPR028299">
    <property type="entry name" value="ClpA/B_CS2"/>
</dbReference>
<dbReference type="Pfam" id="PF10431">
    <property type="entry name" value="ClpB_D2-small"/>
    <property type="match status" value="1"/>
</dbReference>
<dbReference type="SUPFAM" id="SSF81923">
    <property type="entry name" value="Double Clp-N motif"/>
    <property type="match status" value="1"/>
</dbReference>
<evidence type="ECO:0000256" key="1">
    <source>
        <dbReference type="ARBA" id="ARBA00008675"/>
    </source>
</evidence>
<keyword evidence="11" id="KW-0963">Cytoplasm</keyword>
<dbReference type="SMART" id="SM00382">
    <property type="entry name" value="AAA"/>
    <property type="match status" value="2"/>
</dbReference>
<evidence type="ECO:0000256" key="9">
    <source>
        <dbReference type="PROSITE-ProRule" id="PRU01251"/>
    </source>
</evidence>
<dbReference type="FunFam" id="3.40.50.300:FF:000010">
    <property type="entry name" value="Chaperone clpB 1, putative"/>
    <property type="match status" value="1"/>
</dbReference>
<dbReference type="OrthoDB" id="9803641at2"/>
<dbReference type="InterPro" id="IPR003959">
    <property type="entry name" value="ATPase_AAA_core"/>
</dbReference>
<reference evidence="13 14" key="1">
    <citation type="submission" date="2017-02" db="EMBL/GenBank/DDBJ databases">
        <authorList>
            <person name="Peterson S.W."/>
        </authorList>
    </citation>
    <scope>NUCLEOTIDE SEQUENCE [LARGE SCALE GENOMIC DNA]</scope>
    <source>
        <strain evidence="13 14">DSM 18034</strain>
    </source>
</reference>
<dbReference type="SMART" id="SM01086">
    <property type="entry name" value="ClpB_D2-small"/>
    <property type="match status" value="1"/>
</dbReference>
<dbReference type="EMBL" id="FUYA01000003">
    <property type="protein sequence ID" value="SKA69694.1"/>
    <property type="molecule type" value="Genomic_DNA"/>
</dbReference>
<evidence type="ECO:0000256" key="7">
    <source>
        <dbReference type="ARBA" id="ARBA00023186"/>
    </source>
</evidence>
<evidence type="ECO:0000256" key="5">
    <source>
        <dbReference type="ARBA" id="ARBA00022840"/>
    </source>
</evidence>
<keyword evidence="11" id="KW-0346">Stress response</keyword>
<dbReference type="PROSITE" id="PS51903">
    <property type="entry name" value="CLP_R"/>
    <property type="match status" value="1"/>
</dbReference>
<keyword evidence="4 10" id="KW-0547">Nucleotide-binding</keyword>
<comment type="function">
    <text evidence="11">Part of a stress-induced multi-chaperone system, it is involved in the recovery of the cell from heat-induced damage, in cooperation with DnaK, DnaJ and GrpE.</text>
</comment>
<dbReference type="PRINTS" id="PR00300">
    <property type="entry name" value="CLPPROTEASEA"/>
</dbReference>
<dbReference type="PROSITE" id="PS00870">
    <property type="entry name" value="CLPAB_1"/>
    <property type="match status" value="1"/>
</dbReference>
<dbReference type="InterPro" id="IPR001270">
    <property type="entry name" value="ClpA/B"/>
</dbReference>
<dbReference type="InterPro" id="IPR041546">
    <property type="entry name" value="ClpA/ClpB_AAA_lid"/>
</dbReference>
<dbReference type="GO" id="GO:0006508">
    <property type="term" value="P:proteolysis"/>
    <property type="evidence" value="ECO:0007669"/>
    <property type="project" value="UniProtKB-KW"/>
</dbReference>
<feature type="domain" description="Clp R" evidence="12">
    <location>
        <begin position="3"/>
        <end position="151"/>
    </location>
</feature>
<evidence type="ECO:0000256" key="4">
    <source>
        <dbReference type="ARBA" id="ARBA00022741"/>
    </source>
</evidence>
<keyword evidence="7 10" id="KW-0143">Chaperone</keyword>
<dbReference type="InterPro" id="IPR004176">
    <property type="entry name" value="Clp_R_N"/>
</dbReference>
<dbReference type="InterPro" id="IPR018368">
    <property type="entry name" value="ClpA/B_CS1"/>
</dbReference>
<dbReference type="GO" id="GO:0005737">
    <property type="term" value="C:cytoplasm"/>
    <property type="evidence" value="ECO:0007669"/>
    <property type="project" value="UniProtKB-SubCell"/>
</dbReference>
<proteinExistence type="inferred from homology"/>
<comment type="similarity">
    <text evidence="1 10">Belongs to the ClpA/ClpB family.</text>
</comment>
<dbReference type="FunFam" id="3.40.50.300:FF:000120">
    <property type="entry name" value="ATP-dependent chaperone ClpB"/>
    <property type="match status" value="1"/>
</dbReference>
<organism evidence="13 14">
    <name type="scientific">Desulfobaculum bizertense DSM 18034</name>
    <dbReference type="NCBI Taxonomy" id="1121442"/>
    <lineage>
        <taxon>Bacteria</taxon>
        <taxon>Pseudomonadati</taxon>
        <taxon>Thermodesulfobacteriota</taxon>
        <taxon>Desulfovibrionia</taxon>
        <taxon>Desulfovibrionales</taxon>
        <taxon>Desulfovibrionaceae</taxon>
        <taxon>Desulfobaculum</taxon>
    </lineage>
</organism>
<evidence type="ECO:0000256" key="10">
    <source>
        <dbReference type="RuleBase" id="RU004432"/>
    </source>
</evidence>
<dbReference type="RefSeq" id="WP_078684494.1">
    <property type="nucleotide sequence ID" value="NZ_FUYA01000003.1"/>
</dbReference>
<dbReference type="InterPro" id="IPR027417">
    <property type="entry name" value="P-loop_NTPase"/>
</dbReference>
<comment type="subunit">
    <text evidence="8">Homohexamer. The oligomerization is ATP-dependent.</text>
</comment>
<dbReference type="InterPro" id="IPR019489">
    <property type="entry name" value="Clp_ATPase_C"/>
</dbReference>
<keyword evidence="5 10" id="KW-0067">ATP-binding</keyword>
<dbReference type="PANTHER" id="PTHR11638:SF18">
    <property type="entry name" value="HEAT SHOCK PROTEIN 104"/>
    <property type="match status" value="1"/>
</dbReference>
<dbReference type="Gene3D" id="1.10.8.60">
    <property type="match status" value="1"/>
</dbReference>
<dbReference type="SUPFAM" id="SSF52540">
    <property type="entry name" value="P-loop containing nucleoside triphosphate hydrolases"/>
    <property type="match status" value="2"/>
</dbReference>
<evidence type="ECO:0000313" key="14">
    <source>
        <dbReference type="Proteomes" id="UP000189733"/>
    </source>
</evidence>
<keyword evidence="14" id="KW-1185">Reference proteome</keyword>
<dbReference type="Gene3D" id="1.10.1780.10">
    <property type="entry name" value="Clp, N-terminal domain"/>
    <property type="match status" value="1"/>
</dbReference>
<dbReference type="Pfam" id="PF17871">
    <property type="entry name" value="AAA_lid_9"/>
    <property type="match status" value="1"/>
</dbReference>
<dbReference type="Gene3D" id="3.40.50.300">
    <property type="entry name" value="P-loop containing nucleotide triphosphate hydrolases"/>
    <property type="match status" value="3"/>
</dbReference>
<evidence type="ECO:0000256" key="11">
    <source>
        <dbReference type="RuleBase" id="RU362034"/>
    </source>
</evidence>
<dbReference type="Proteomes" id="UP000189733">
    <property type="component" value="Unassembled WGS sequence"/>
</dbReference>
<keyword evidence="13" id="KW-0645">Protease</keyword>
<comment type="subunit">
    <text evidence="11">Homohexamer; The oligomerization is ATP-dependent.</text>
</comment>
<accession>A0A1T4VXH9</accession>
<dbReference type="GO" id="GO:0005524">
    <property type="term" value="F:ATP binding"/>
    <property type="evidence" value="ECO:0007669"/>
    <property type="project" value="UniProtKB-UniRule"/>
</dbReference>
<dbReference type="STRING" id="1121442.SAMN02745702_01196"/>
<comment type="subcellular location">
    <subcellularLocation>
        <location evidence="11">Cytoplasm</location>
    </subcellularLocation>
</comment>
<evidence type="ECO:0000256" key="2">
    <source>
        <dbReference type="ARBA" id="ARBA00017574"/>
    </source>
</evidence>
<gene>
    <name evidence="11" type="primary">clpB</name>
    <name evidence="13" type="ORF">SAMN02745702_01196</name>
</gene>
<evidence type="ECO:0000256" key="3">
    <source>
        <dbReference type="ARBA" id="ARBA00022737"/>
    </source>
</evidence>
<dbReference type="GO" id="GO:0008233">
    <property type="term" value="F:peptidase activity"/>
    <property type="evidence" value="ECO:0007669"/>
    <property type="project" value="UniProtKB-KW"/>
</dbReference>
<protein>
    <recommendedName>
        <fullName evidence="2 11">Chaperone protein ClpB</fullName>
    </recommendedName>
</protein>
<feature type="coiled-coil region" evidence="11">
    <location>
        <begin position="410"/>
        <end position="504"/>
    </location>
</feature>
<dbReference type="InterPro" id="IPR036628">
    <property type="entry name" value="Clp_N_dom_sf"/>
</dbReference>
<dbReference type="InterPro" id="IPR050130">
    <property type="entry name" value="ClpA_ClpB"/>
</dbReference>
<dbReference type="GO" id="GO:0016887">
    <property type="term" value="F:ATP hydrolysis activity"/>
    <property type="evidence" value="ECO:0007669"/>
    <property type="project" value="InterPro"/>
</dbReference>
<dbReference type="NCBIfam" id="TIGR03346">
    <property type="entry name" value="chaperone_ClpB"/>
    <property type="match status" value="1"/>
</dbReference>
<dbReference type="CDD" id="cd00009">
    <property type="entry name" value="AAA"/>
    <property type="match status" value="1"/>
</dbReference>
<dbReference type="PROSITE" id="PS00871">
    <property type="entry name" value="CLPAB_2"/>
    <property type="match status" value="1"/>
</dbReference>
<sequence length="864" mass="96432">MDFNSFTQKSQQAVQAAQDIAIRFGHQSVDAEHLLLALVEQEDGLVPRLLEKAGYTAKAYTEALRQELGRVPSVSGPGASPGQVYVTQRLNEVLLKAQDMAKRMKDEYVSVEHIFLVLCEEPASTGVGRVNQQFKIDKDKILHILTDVRGAHRVTSANPEESYEALEKYGRDLVEEAKRGKLDPVIGRDDEIRRTIRILSRRTKNNPVLIGEAGVGKTAIVEGLAQRILKEDVPEGLKNKTVFALDMGALIAGAKYRGEFEERLKAVLAEVQKSDGRILLFIDEIHTIVGAGKADGAMDAGNLLKPMLARGELHCIGATTIDEYRKYIEKDPALERRFQPVLVEEPSVEDSVSILRGLKERFEVHHGVRIADGAIVEAVTLSHRYLPDRQLPDKAIDLIDEAAAMIRTEIDSLPAELDDLNRKVTQLEIEREALRRETDEKSQERLGKLEQELADLKTEQASLTMQWEKEKGSIEGNRQLKQDIERTRHEIEEAERALDYNRAAELKYSTLPALEKQLKAQGGEDGDERRMLREEVGPDDVANVIARWTGIPVTRLLETERDKLLRLEDILHSRVVGQDEAVTAVSDAVLRARAGLKDPSRPIGSFIFMGPTGVGKTELSKALAEALFDTEENMIRLDMSEYMEKHTVARLIGAPPGYVGYDEGGQLTEAVRRKPYSVVLFDEIEKAHPDVFNALLQILDDGRLTDSHGRTVDFKNTIIIMTSNLGSQYLLDGIDNEGQLKPGVQEQVMGALREHFRPEFLNRVDDIVSFTPLSASQLKEIIEYMLRGLRERLAERDMSLELTDAAKTFIAETAYEPAFGARPLRRYLQNAIETPLAKKLIAGEVEAGSTVTVDPGEEGGLVLR</sequence>
<dbReference type="PANTHER" id="PTHR11638">
    <property type="entry name" value="ATP-DEPENDENT CLP PROTEASE"/>
    <property type="match status" value="1"/>
</dbReference>